<dbReference type="Gene3D" id="2.60.40.200">
    <property type="entry name" value="Superoxide dismutase, copper/zinc binding domain"/>
    <property type="match status" value="1"/>
</dbReference>
<dbReference type="EMBL" id="UYYG01000204">
    <property type="protein sequence ID" value="VDN53895.1"/>
    <property type="molecule type" value="Genomic_DNA"/>
</dbReference>
<dbReference type="AlphaFoldDB" id="A0A0N4UQU7"/>
<organism evidence="2 4">
    <name type="scientific">Dracunculus medinensis</name>
    <name type="common">Guinea worm</name>
    <dbReference type="NCBI Taxonomy" id="318479"/>
    <lineage>
        <taxon>Eukaryota</taxon>
        <taxon>Metazoa</taxon>
        <taxon>Ecdysozoa</taxon>
        <taxon>Nematoda</taxon>
        <taxon>Chromadorea</taxon>
        <taxon>Rhabditida</taxon>
        <taxon>Spirurina</taxon>
        <taxon>Dracunculoidea</taxon>
        <taxon>Dracunculidae</taxon>
        <taxon>Dracunculus</taxon>
    </lineage>
</organism>
<dbReference type="GO" id="GO:0046872">
    <property type="term" value="F:metal ion binding"/>
    <property type="evidence" value="ECO:0007669"/>
    <property type="project" value="InterPro"/>
</dbReference>
<evidence type="ECO:0000313" key="2">
    <source>
        <dbReference type="Proteomes" id="UP000038040"/>
    </source>
</evidence>
<sequence length="41" mass="4331">MNRDDLGLGTKEAQAESELTGNAGQRIGCGIIKRFGSAMPH</sequence>
<evidence type="ECO:0000313" key="4">
    <source>
        <dbReference type="WBParaSite" id="DME_0001040301-mRNA-1"/>
    </source>
</evidence>
<keyword evidence="3" id="KW-1185">Reference proteome</keyword>
<dbReference type="OrthoDB" id="2015551at2759"/>
<protein>
    <submittedName>
        <fullName evidence="4">Superoxide dismutase [Cu-Zn]</fullName>
    </submittedName>
</protein>
<dbReference type="Proteomes" id="UP000274756">
    <property type="component" value="Unassembled WGS sequence"/>
</dbReference>
<dbReference type="PROSITE" id="PS00332">
    <property type="entry name" value="SOD_CU_ZN_2"/>
    <property type="match status" value="1"/>
</dbReference>
<gene>
    <name evidence="1" type="ORF">DME_LOCUS3868</name>
</gene>
<evidence type="ECO:0000313" key="1">
    <source>
        <dbReference type="EMBL" id="VDN53895.1"/>
    </source>
</evidence>
<dbReference type="InterPro" id="IPR018152">
    <property type="entry name" value="SOD_Cu/Zn_BS"/>
</dbReference>
<reference evidence="4" key="1">
    <citation type="submission" date="2017-02" db="UniProtKB">
        <authorList>
            <consortium name="WormBaseParasite"/>
        </authorList>
    </citation>
    <scope>IDENTIFICATION</scope>
</reference>
<proteinExistence type="predicted"/>
<reference evidence="1 3" key="2">
    <citation type="submission" date="2018-11" db="EMBL/GenBank/DDBJ databases">
        <authorList>
            <consortium name="Pathogen Informatics"/>
        </authorList>
    </citation>
    <scope>NUCLEOTIDE SEQUENCE [LARGE SCALE GENOMIC DNA]</scope>
</reference>
<dbReference type="Proteomes" id="UP000038040">
    <property type="component" value="Unplaced"/>
</dbReference>
<dbReference type="WBParaSite" id="DME_0001040301-mRNA-1">
    <property type="protein sequence ID" value="DME_0001040301-mRNA-1"/>
    <property type="gene ID" value="DME_0001040301"/>
</dbReference>
<dbReference type="SUPFAM" id="SSF49329">
    <property type="entry name" value="Cu,Zn superoxide dismutase-like"/>
    <property type="match status" value="1"/>
</dbReference>
<evidence type="ECO:0000313" key="3">
    <source>
        <dbReference type="Proteomes" id="UP000274756"/>
    </source>
</evidence>
<dbReference type="InterPro" id="IPR036423">
    <property type="entry name" value="SOD-like_Cu/Zn_dom_sf"/>
</dbReference>
<accession>A0A0N4UQU7</accession>
<name>A0A0N4UQU7_DRAME</name>
<dbReference type="GO" id="GO:0006801">
    <property type="term" value="P:superoxide metabolic process"/>
    <property type="evidence" value="ECO:0007669"/>
    <property type="project" value="InterPro"/>
</dbReference>